<proteinExistence type="predicted"/>
<reference evidence="1 2" key="1">
    <citation type="submission" date="2019-03" db="EMBL/GenBank/DDBJ databases">
        <title>First draft genome of Liparis tanakae, snailfish: a comprehensive survey of snailfish specific genes.</title>
        <authorList>
            <person name="Kim W."/>
            <person name="Song I."/>
            <person name="Jeong J.-H."/>
            <person name="Kim D."/>
            <person name="Kim S."/>
            <person name="Ryu S."/>
            <person name="Song J.Y."/>
            <person name="Lee S.K."/>
        </authorList>
    </citation>
    <scope>NUCLEOTIDE SEQUENCE [LARGE SCALE GENOMIC DNA]</scope>
    <source>
        <tissue evidence="1">Muscle</tissue>
    </source>
</reference>
<dbReference type="AlphaFoldDB" id="A0A4Z2E9J1"/>
<sequence>MCDSHVTVRPLTPPPTQRSHFGVVGVPAEVGREVQALLPGVARPALLVPAVRQVPAAQPQLELPETMKKLHVPSRDTEAHGWRGNMKAALVICCRTSSSSLKGKVPLRLTYTMTPTDHMSRERL</sequence>
<name>A0A4Z2E9J1_9TELE</name>
<accession>A0A4Z2E9J1</accession>
<dbReference type="Proteomes" id="UP000314294">
    <property type="component" value="Unassembled WGS sequence"/>
</dbReference>
<gene>
    <name evidence="1" type="ORF">EYF80_064450</name>
</gene>
<comment type="caution">
    <text evidence="1">The sequence shown here is derived from an EMBL/GenBank/DDBJ whole genome shotgun (WGS) entry which is preliminary data.</text>
</comment>
<evidence type="ECO:0000313" key="2">
    <source>
        <dbReference type="Proteomes" id="UP000314294"/>
    </source>
</evidence>
<keyword evidence="2" id="KW-1185">Reference proteome</keyword>
<organism evidence="1 2">
    <name type="scientific">Liparis tanakae</name>
    <name type="common">Tanaka's snailfish</name>
    <dbReference type="NCBI Taxonomy" id="230148"/>
    <lineage>
        <taxon>Eukaryota</taxon>
        <taxon>Metazoa</taxon>
        <taxon>Chordata</taxon>
        <taxon>Craniata</taxon>
        <taxon>Vertebrata</taxon>
        <taxon>Euteleostomi</taxon>
        <taxon>Actinopterygii</taxon>
        <taxon>Neopterygii</taxon>
        <taxon>Teleostei</taxon>
        <taxon>Neoteleostei</taxon>
        <taxon>Acanthomorphata</taxon>
        <taxon>Eupercaria</taxon>
        <taxon>Perciformes</taxon>
        <taxon>Cottioidei</taxon>
        <taxon>Cottales</taxon>
        <taxon>Liparidae</taxon>
        <taxon>Liparis</taxon>
    </lineage>
</organism>
<protein>
    <submittedName>
        <fullName evidence="1">Uncharacterized protein</fullName>
    </submittedName>
</protein>
<evidence type="ECO:0000313" key="1">
    <source>
        <dbReference type="EMBL" id="TNN25421.1"/>
    </source>
</evidence>
<dbReference type="EMBL" id="SRLO01012598">
    <property type="protein sequence ID" value="TNN25421.1"/>
    <property type="molecule type" value="Genomic_DNA"/>
</dbReference>